<sequence length="52" mass="5323">MRPGRGSGHPLREGTSHARRYPAPVPPITPADLAKAAAGAARLLGRLLGGAR</sequence>
<keyword evidence="3" id="KW-1185">Reference proteome</keyword>
<evidence type="ECO:0000313" key="3">
    <source>
        <dbReference type="Proteomes" id="UP000027178"/>
    </source>
</evidence>
<accession>A0A066YG15</accession>
<gene>
    <name evidence="2" type="ORF">KCH_78070</name>
</gene>
<organism evidence="2 3">
    <name type="scientific">Kitasatospora cheerisanensis KCTC 2395</name>
    <dbReference type="NCBI Taxonomy" id="1348663"/>
    <lineage>
        <taxon>Bacteria</taxon>
        <taxon>Bacillati</taxon>
        <taxon>Actinomycetota</taxon>
        <taxon>Actinomycetes</taxon>
        <taxon>Kitasatosporales</taxon>
        <taxon>Streptomycetaceae</taxon>
        <taxon>Kitasatospora</taxon>
    </lineage>
</organism>
<protein>
    <submittedName>
        <fullName evidence="2">Uncharacterized protein</fullName>
    </submittedName>
</protein>
<name>A0A066YG15_9ACTN</name>
<reference evidence="2 3" key="1">
    <citation type="submission" date="2014-05" db="EMBL/GenBank/DDBJ databases">
        <title>Draft Genome Sequence of Kitasatospora cheerisanensis KCTC 2395.</title>
        <authorList>
            <person name="Nam D.H."/>
        </authorList>
    </citation>
    <scope>NUCLEOTIDE SEQUENCE [LARGE SCALE GENOMIC DNA]</scope>
    <source>
        <strain evidence="2 3">KCTC 2395</strain>
    </source>
</reference>
<proteinExistence type="predicted"/>
<evidence type="ECO:0000256" key="1">
    <source>
        <dbReference type="SAM" id="MobiDB-lite"/>
    </source>
</evidence>
<feature type="region of interest" description="Disordered" evidence="1">
    <location>
        <begin position="1"/>
        <end position="27"/>
    </location>
</feature>
<evidence type="ECO:0000313" key="2">
    <source>
        <dbReference type="EMBL" id="KDN80433.1"/>
    </source>
</evidence>
<dbReference type="Proteomes" id="UP000027178">
    <property type="component" value="Unassembled WGS sequence"/>
</dbReference>
<dbReference type="HOGENOM" id="CLU_3080794_0_0_11"/>
<comment type="caution">
    <text evidence="2">The sequence shown here is derived from an EMBL/GenBank/DDBJ whole genome shotgun (WGS) entry which is preliminary data.</text>
</comment>
<dbReference type="AlphaFoldDB" id="A0A066YG15"/>
<dbReference type="EMBL" id="JNBY01000178">
    <property type="protein sequence ID" value="KDN80433.1"/>
    <property type="molecule type" value="Genomic_DNA"/>
</dbReference>